<accession>A0A080LTC3</accession>
<comment type="caution">
    <text evidence="2">The sequence shown here is derived from an EMBL/GenBank/DDBJ whole genome shotgun (WGS) entry which is preliminary data.</text>
</comment>
<organism evidence="2 3">
    <name type="scientific">Candidatus Accumulibacter phosphatis</name>
    <dbReference type="NCBI Taxonomy" id="327160"/>
    <lineage>
        <taxon>Bacteria</taxon>
        <taxon>Pseudomonadati</taxon>
        <taxon>Pseudomonadota</taxon>
        <taxon>Betaproteobacteria</taxon>
        <taxon>Candidatus Accumulibacter</taxon>
    </lineage>
</organism>
<protein>
    <recommendedName>
        <fullName evidence="1">DUF4351 domain-containing protein</fullName>
    </recommendedName>
</protein>
<dbReference type="PANTHER" id="PTHR35586">
    <property type="entry name" value="SLL1691 PROTEIN"/>
    <property type="match status" value="1"/>
</dbReference>
<dbReference type="EMBL" id="JDVG02000511">
    <property type="protein sequence ID" value="KFB71658.1"/>
    <property type="molecule type" value="Genomic_DNA"/>
</dbReference>
<reference evidence="2 3" key="1">
    <citation type="submission" date="2014-02" db="EMBL/GenBank/DDBJ databases">
        <title>Expanding our view of genomic diversity in Candidatus Accumulibacter clades.</title>
        <authorList>
            <person name="Skennerton C.T."/>
            <person name="Barr J.J."/>
            <person name="Slater F.R."/>
            <person name="Bond P.L."/>
            <person name="Tyson G.W."/>
        </authorList>
    </citation>
    <scope>NUCLEOTIDE SEQUENCE [LARGE SCALE GENOMIC DNA]</scope>
    <source>
        <strain evidence="3">BA-91</strain>
    </source>
</reference>
<evidence type="ECO:0000313" key="2">
    <source>
        <dbReference type="EMBL" id="KFB71658.1"/>
    </source>
</evidence>
<evidence type="ECO:0000313" key="3">
    <source>
        <dbReference type="Proteomes" id="UP000020077"/>
    </source>
</evidence>
<dbReference type="Pfam" id="PF14261">
    <property type="entry name" value="DUF4351"/>
    <property type="match status" value="1"/>
</dbReference>
<sequence length="296" mass="34223">MAFYFPAAYARIDWSAGHEFLDQELRAVVQDAELGKRLVDKLVRVTRLSGTEDWIYLHIEVQGSPQAEFAERMFVYNYRLFDRYHRPVASMALLADQSEGWHPSSFGFEVLGCEHTLKFPTTKLLDFAGRETELQAEPNPFALVTLAHLLTKATRQDMAARFAAKWKLIQLLYQRRWEKQRIIDLFVVLDWMMRLPEHLAQELWQNIDLLEEQEQMRYVSSVERIGIEKGREQGREQGLQQGEALALQRLLRKRFGAIPSEISARIAAASLSEIEGWFDQAIEAGRIDDVFGPTAH</sequence>
<dbReference type="AlphaFoldDB" id="A0A080LTC3"/>
<proteinExistence type="predicted"/>
<feature type="domain" description="DUF4351" evidence="1">
    <location>
        <begin position="236"/>
        <end position="275"/>
    </location>
</feature>
<dbReference type="PANTHER" id="PTHR35586:SF1">
    <property type="entry name" value="SLL1691 PROTEIN"/>
    <property type="match status" value="1"/>
</dbReference>
<evidence type="ECO:0000259" key="1">
    <source>
        <dbReference type="Pfam" id="PF14261"/>
    </source>
</evidence>
<dbReference type="InterPro" id="IPR025587">
    <property type="entry name" value="DUF4351"/>
</dbReference>
<gene>
    <name evidence="2" type="ORF">AW09_003199</name>
</gene>
<name>A0A080LTC3_9PROT</name>
<dbReference type="Proteomes" id="UP000020077">
    <property type="component" value="Unassembled WGS sequence"/>
</dbReference>